<organism evidence="1">
    <name type="scientific">Drosophila rhopaloa</name>
    <name type="common">Fruit fly</name>
    <dbReference type="NCBI Taxonomy" id="1041015"/>
    <lineage>
        <taxon>Eukaryota</taxon>
        <taxon>Metazoa</taxon>
        <taxon>Ecdysozoa</taxon>
        <taxon>Arthropoda</taxon>
        <taxon>Hexapoda</taxon>
        <taxon>Insecta</taxon>
        <taxon>Pterygota</taxon>
        <taxon>Neoptera</taxon>
        <taxon>Endopterygota</taxon>
        <taxon>Diptera</taxon>
        <taxon>Brachycera</taxon>
        <taxon>Muscomorpha</taxon>
        <taxon>Ephydroidea</taxon>
        <taxon>Drosophilidae</taxon>
        <taxon>Drosophila</taxon>
        <taxon>Sophophora</taxon>
    </lineage>
</organism>
<dbReference type="AlphaFoldDB" id="A0A6P4F9U4"/>
<dbReference type="SMART" id="SM01265">
    <property type="entry name" value="Mab-21"/>
    <property type="match status" value="1"/>
</dbReference>
<dbReference type="OrthoDB" id="7856318at2759"/>
<name>A0A6P4F9U4_DRORH</name>
<dbReference type="RefSeq" id="XP_016984098.1">
    <property type="nucleotide sequence ID" value="XM_017128609.1"/>
</dbReference>
<accession>A0A6P4F9U4</accession>
<dbReference type="Gene3D" id="3.30.460.90">
    <property type="match status" value="1"/>
</dbReference>
<dbReference type="GeneID" id="108048122"/>
<proteinExistence type="predicted"/>
<evidence type="ECO:0000313" key="1">
    <source>
        <dbReference type="RefSeq" id="XP_016984098.1"/>
    </source>
</evidence>
<reference evidence="1" key="1">
    <citation type="submission" date="2025-08" db="UniProtKB">
        <authorList>
            <consortium name="RefSeq"/>
        </authorList>
    </citation>
    <scope>IDENTIFICATION</scope>
</reference>
<gene>
    <name evidence="1" type="primary">LOC108048122</name>
</gene>
<dbReference type="InterPro" id="IPR024810">
    <property type="entry name" value="MAB21L/cGLR"/>
</dbReference>
<sequence length="353" mass="40857">MPDVPCEKFSATLNSIVRELLDRNINKNTIPQDVIFLKETVVTKLKQNNVVLNHGIMGSTTEALRMISKTEYELHINLKLPFELTPIRDDDRPGFVLLKASEELEHPAIVDGYLDQKAIKNWIYDSLKTIIFYNNFDYLKKEIEFKKFYRVVVPECSFKLTCLPVLEFNYSKWPLSAPDLTERNLISYPWYAVPQVNALIDQRSFLAWSPDWERCIMEMNPHYKKVELLIISLLSNHDVTCPNLKYVIQTTMVHATLNQIIPSDLGDFLIFIIESLASHLKQDKLNPFFESSFNLFRCVSAVEINYFYDVATDLIVNLNQCKSQALAEENNQVVTPATSNANWVPNLHKLFEL</sequence>
<protein>
    <submittedName>
        <fullName evidence="1">Uncharacterized protein LOC108048122</fullName>
    </submittedName>
</protein>
<dbReference type="RefSeq" id="XP_016984098.2">
    <property type="nucleotide sequence ID" value="XM_017128609.2"/>
</dbReference>